<dbReference type="PANTHER" id="PTHR30514">
    <property type="entry name" value="GLUCOKINASE"/>
    <property type="match status" value="1"/>
</dbReference>
<dbReference type="InterPro" id="IPR000281">
    <property type="entry name" value="HTH_RpiR"/>
</dbReference>
<evidence type="ECO:0000313" key="6">
    <source>
        <dbReference type="EMBL" id="QGU94397.1"/>
    </source>
</evidence>
<dbReference type="PANTHER" id="PTHR30514:SF21">
    <property type="entry name" value="RPIR-FAMILY TRANSCRIPTIONAL REGULATOR"/>
    <property type="match status" value="1"/>
</dbReference>
<dbReference type="InterPro" id="IPR035472">
    <property type="entry name" value="RpiR-like_SIS"/>
</dbReference>
<dbReference type="InterPro" id="IPR046348">
    <property type="entry name" value="SIS_dom_sf"/>
</dbReference>
<evidence type="ECO:0000256" key="3">
    <source>
        <dbReference type="ARBA" id="ARBA00023163"/>
    </source>
</evidence>
<keyword evidence="7" id="KW-1185">Reference proteome</keyword>
<dbReference type="Pfam" id="PF01380">
    <property type="entry name" value="SIS"/>
    <property type="match status" value="1"/>
</dbReference>
<name>A0A6I6F0W3_9CLOT</name>
<dbReference type="InterPro" id="IPR036388">
    <property type="entry name" value="WH-like_DNA-bd_sf"/>
</dbReference>
<evidence type="ECO:0000256" key="1">
    <source>
        <dbReference type="ARBA" id="ARBA00023015"/>
    </source>
</evidence>
<keyword evidence="2" id="KW-0238">DNA-binding</keyword>
<dbReference type="Gene3D" id="3.40.50.10490">
    <property type="entry name" value="Glucose-6-phosphate isomerase like protein, domain 1"/>
    <property type="match status" value="1"/>
</dbReference>
<dbReference type="GO" id="GO:0097367">
    <property type="term" value="F:carbohydrate derivative binding"/>
    <property type="evidence" value="ECO:0007669"/>
    <property type="project" value="InterPro"/>
</dbReference>
<dbReference type="InterPro" id="IPR001347">
    <property type="entry name" value="SIS_dom"/>
</dbReference>
<dbReference type="GO" id="GO:0003700">
    <property type="term" value="F:DNA-binding transcription factor activity"/>
    <property type="evidence" value="ECO:0007669"/>
    <property type="project" value="InterPro"/>
</dbReference>
<organism evidence="6 7">
    <name type="scientific">Clostridium bovifaecis</name>
    <dbReference type="NCBI Taxonomy" id="2184719"/>
    <lineage>
        <taxon>Bacteria</taxon>
        <taxon>Bacillati</taxon>
        <taxon>Bacillota</taxon>
        <taxon>Clostridia</taxon>
        <taxon>Eubacteriales</taxon>
        <taxon>Clostridiaceae</taxon>
        <taxon>Clostridium</taxon>
    </lineage>
</organism>
<evidence type="ECO:0000259" key="4">
    <source>
        <dbReference type="PROSITE" id="PS51071"/>
    </source>
</evidence>
<accession>A0A6I6F0W3</accession>
<dbReference type="Gene3D" id="1.10.10.10">
    <property type="entry name" value="Winged helix-like DNA-binding domain superfamily/Winged helix DNA-binding domain"/>
    <property type="match status" value="1"/>
</dbReference>
<protein>
    <submittedName>
        <fullName evidence="6">SIS domain-containing protein</fullName>
    </submittedName>
</protein>
<sequence length="254" mass="29033">MGGDIVIKDIDSKVLQSLNKSEFEVLTYISNNVDKVSKINIADLAKDTYVSTTTIIRLCKKLGYSGFTELKYELKKASREKSKIEELNYDEIIKKRLFDIEKTSRLINFDTIDNIIELISKKKIHFFGKGLSNIACEYITNQFLLVNLLAINHSNTHIAYLYADKMNDEDIVFVLSLSGETEQPIRLARIAKSRGAAVVSVTSMGMNTLAKIADINLYVHTEKDERVEFDNMSRAPVLMLFQVILDMYINKYMF</sequence>
<dbReference type="Proteomes" id="UP000422764">
    <property type="component" value="Chromosome"/>
</dbReference>
<feature type="domain" description="SIS" evidence="5">
    <location>
        <begin position="115"/>
        <end position="254"/>
    </location>
</feature>
<keyword evidence="3" id="KW-0804">Transcription</keyword>
<evidence type="ECO:0000313" key="7">
    <source>
        <dbReference type="Proteomes" id="UP000422764"/>
    </source>
</evidence>
<evidence type="ECO:0000259" key="5">
    <source>
        <dbReference type="PROSITE" id="PS51464"/>
    </source>
</evidence>
<dbReference type="InterPro" id="IPR047640">
    <property type="entry name" value="RpiR-like"/>
</dbReference>
<dbReference type="GO" id="GO:0003677">
    <property type="term" value="F:DNA binding"/>
    <property type="evidence" value="ECO:0007669"/>
    <property type="project" value="UniProtKB-KW"/>
</dbReference>
<dbReference type="PROSITE" id="PS51071">
    <property type="entry name" value="HTH_RPIR"/>
    <property type="match status" value="1"/>
</dbReference>
<dbReference type="SUPFAM" id="SSF53697">
    <property type="entry name" value="SIS domain"/>
    <property type="match status" value="1"/>
</dbReference>
<evidence type="ECO:0000256" key="2">
    <source>
        <dbReference type="ARBA" id="ARBA00023125"/>
    </source>
</evidence>
<dbReference type="SUPFAM" id="SSF46689">
    <property type="entry name" value="Homeodomain-like"/>
    <property type="match status" value="1"/>
</dbReference>
<dbReference type="Pfam" id="PF01418">
    <property type="entry name" value="HTH_6"/>
    <property type="match status" value="1"/>
</dbReference>
<feature type="domain" description="HTH rpiR-type" evidence="4">
    <location>
        <begin position="5"/>
        <end position="81"/>
    </location>
</feature>
<dbReference type="PROSITE" id="PS51464">
    <property type="entry name" value="SIS"/>
    <property type="match status" value="1"/>
</dbReference>
<dbReference type="AlphaFoldDB" id="A0A6I6F0W3"/>
<reference evidence="6 7" key="1">
    <citation type="submission" date="2019-12" db="EMBL/GenBank/DDBJ databases">
        <title>Genome sequenceing of Clostridium bovifaecis.</title>
        <authorList>
            <person name="Yao Y."/>
        </authorList>
    </citation>
    <scope>NUCLEOTIDE SEQUENCE [LARGE SCALE GENOMIC DNA]</scope>
    <source>
        <strain evidence="6 7">BXX</strain>
    </source>
</reference>
<dbReference type="GO" id="GO:1901135">
    <property type="term" value="P:carbohydrate derivative metabolic process"/>
    <property type="evidence" value="ECO:0007669"/>
    <property type="project" value="InterPro"/>
</dbReference>
<dbReference type="EMBL" id="CP046522">
    <property type="protein sequence ID" value="QGU94397.1"/>
    <property type="molecule type" value="Genomic_DNA"/>
</dbReference>
<gene>
    <name evidence="6" type="ORF">GOM49_04110</name>
</gene>
<proteinExistence type="predicted"/>
<dbReference type="CDD" id="cd05013">
    <property type="entry name" value="SIS_RpiR"/>
    <property type="match status" value="1"/>
</dbReference>
<dbReference type="InterPro" id="IPR009057">
    <property type="entry name" value="Homeodomain-like_sf"/>
</dbReference>
<keyword evidence="1" id="KW-0805">Transcription regulation</keyword>